<name>A0ABD0LGR8_9CAEN</name>
<evidence type="ECO:0000313" key="1">
    <source>
        <dbReference type="EMBL" id="KAK7498406.1"/>
    </source>
</evidence>
<dbReference type="EMBL" id="JACVVK020000051">
    <property type="protein sequence ID" value="KAK7498406.1"/>
    <property type="molecule type" value="Genomic_DNA"/>
</dbReference>
<dbReference type="AlphaFoldDB" id="A0ABD0LGR8"/>
<protein>
    <submittedName>
        <fullName evidence="1">Uncharacterized protein</fullName>
    </submittedName>
</protein>
<proteinExistence type="predicted"/>
<accession>A0ABD0LGR8</accession>
<gene>
    <name evidence="1" type="ORF">BaRGS_00010360</name>
</gene>
<keyword evidence="2" id="KW-1185">Reference proteome</keyword>
<sequence length="97" mass="10710">MIEQDSGSMGRDFTSSVPLKVTARPMRNYVSFPFSALLFSRPAHAVSVLFLQDITGISLALHTPAVKRRRLSILLTAFSSSGWFEMSVHLAAQGFHN</sequence>
<evidence type="ECO:0000313" key="2">
    <source>
        <dbReference type="Proteomes" id="UP001519460"/>
    </source>
</evidence>
<reference evidence="1 2" key="1">
    <citation type="journal article" date="2023" name="Sci. Data">
        <title>Genome assembly of the Korean intertidal mud-creeper Batillaria attramentaria.</title>
        <authorList>
            <person name="Patra A.K."/>
            <person name="Ho P.T."/>
            <person name="Jun S."/>
            <person name="Lee S.J."/>
            <person name="Kim Y."/>
            <person name="Won Y.J."/>
        </authorList>
    </citation>
    <scope>NUCLEOTIDE SEQUENCE [LARGE SCALE GENOMIC DNA]</scope>
    <source>
        <strain evidence="1">Wonlab-2016</strain>
    </source>
</reference>
<dbReference type="Proteomes" id="UP001519460">
    <property type="component" value="Unassembled WGS sequence"/>
</dbReference>
<comment type="caution">
    <text evidence="1">The sequence shown here is derived from an EMBL/GenBank/DDBJ whole genome shotgun (WGS) entry which is preliminary data.</text>
</comment>
<organism evidence="1 2">
    <name type="scientific">Batillaria attramentaria</name>
    <dbReference type="NCBI Taxonomy" id="370345"/>
    <lineage>
        <taxon>Eukaryota</taxon>
        <taxon>Metazoa</taxon>
        <taxon>Spiralia</taxon>
        <taxon>Lophotrochozoa</taxon>
        <taxon>Mollusca</taxon>
        <taxon>Gastropoda</taxon>
        <taxon>Caenogastropoda</taxon>
        <taxon>Sorbeoconcha</taxon>
        <taxon>Cerithioidea</taxon>
        <taxon>Batillariidae</taxon>
        <taxon>Batillaria</taxon>
    </lineage>
</organism>